<keyword evidence="2" id="KW-0812">Transmembrane</keyword>
<feature type="region of interest" description="Disordered" evidence="1">
    <location>
        <begin position="169"/>
        <end position="193"/>
    </location>
</feature>
<evidence type="ECO:0000313" key="4">
    <source>
        <dbReference type="Proteomes" id="UP000316706"/>
    </source>
</evidence>
<dbReference type="RefSeq" id="WP_141972273.1">
    <property type="nucleotide sequence ID" value="NZ_VFPO01000001.1"/>
</dbReference>
<dbReference type="EMBL" id="VFPO01000001">
    <property type="protein sequence ID" value="TQM71018.1"/>
    <property type="molecule type" value="Genomic_DNA"/>
</dbReference>
<reference evidence="3 4" key="1">
    <citation type="submission" date="2019-06" db="EMBL/GenBank/DDBJ databases">
        <title>Sequencing the genomes of 1000 actinobacteria strains.</title>
        <authorList>
            <person name="Klenk H.-P."/>
        </authorList>
    </citation>
    <scope>NUCLEOTIDE SEQUENCE [LARGE SCALE GENOMIC DNA]</scope>
    <source>
        <strain evidence="3 4">DSM 45043</strain>
    </source>
</reference>
<organism evidence="3 4">
    <name type="scientific">Actinomadura hallensis</name>
    <dbReference type="NCBI Taxonomy" id="337895"/>
    <lineage>
        <taxon>Bacteria</taxon>
        <taxon>Bacillati</taxon>
        <taxon>Actinomycetota</taxon>
        <taxon>Actinomycetes</taxon>
        <taxon>Streptosporangiales</taxon>
        <taxon>Thermomonosporaceae</taxon>
        <taxon>Actinomadura</taxon>
    </lineage>
</organism>
<evidence type="ECO:0000256" key="2">
    <source>
        <dbReference type="SAM" id="Phobius"/>
    </source>
</evidence>
<keyword evidence="2" id="KW-0472">Membrane</keyword>
<evidence type="ECO:0000256" key="1">
    <source>
        <dbReference type="SAM" id="MobiDB-lite"/>
    </source>
</evidence>
<feature type="transmembrane region" description="Helical" evidence="2">
    <location>
        <begin position="229"/>
        <end position="247"/>
    </location>
</feature>
<keyword evidence="4" id="KW-1185">Reference proteome</keyword>
<dbReference type="OrthoDB" id="3459297at2"/>
<sequence>MSFAVDARGVYFGPTGQGALPELIPWSRIDCVVTFDRIVRGGNQRARHHYVGVELNAAGVTERMKRLPRPPELPPPTELEREFNEGAPWPWFSRLIAEPSLVERRIQGWRLDTAKLAQAVALHAPDTSIARRPTRPAPGIVDIAATAWEVRRNSNDSPNGTMIGTRAEAGARNAPPTASCPPERSPVAGVDGPVRREGRLLTGCGLLAHWQGSGRRAPGAELFREPGHLGLYAALLLAGAAAFAALGRRAARPG</sequence>
<dbReference type="Proteomes" id="UP000316706">
    <property type="component" value="Unassembled WGS sequence"/>
</dbReference>
<name>A0A543IKA9_9ACTN</name>
<evidence type="ECO:0000313" key="3">
    <source>
        <dbReference type="EMBL" id="TQM71018.1"/>
    </source>
</evidence>
<dbReference type="AlphaFoldDB" id="A0A543IKA9"/>
<keyword evidence="2" id="KW-1133">Transmembrane helix</keyword>
<protein>
    <submittedName>
        <fullName evidence="3">Uncharacterized protein</fullName>
    </submittedName>
</protein>
<proteinExistence type="predicted"/>
<accession>A0A543IKA9</accession>
<gene>
    <name evidence="3" type="ORF">FHX41_4768</name>
</gene>
<comment type="caution">
    <text evidence="3">The sequence shown here is derived from an EMBL/GenBank/DDBJ whole genome shotgun (WGS) entry which is preliminary data.</text>
</comment>